<gene>
    <name evidence="2" type="ORF">BECKFW1821B_GA0114236_12134</name>
</gene>
<dbReference type="AlphaFoldDB" id="A0A450TSC0"/>
<dbReference type="EMBL" id="CAADFD010000213">
    <property type="protein sequence ID" value="VFJ71233.1"/>
    <property type="molecule type" value="Genomic_DNA"/>
</dbReference>
<dbReference type="PROSITE" id="PS51257">
    <property type="entry name" value="PROKAR_LIPOPROTEIN"/>
    <property type="match status" value="1"/>
</dbReference>
<sequence length="259" mass="28622">MLNKNDLAGLRFIFFMAIPLFLGGCVAAIPAMTAGGMAASGFGVFKLVQLETGGSVEISFADEELIHKERVRSIRKPAVWAGHEIEVYMTERMQSSALFSSVITPSTVSKILEKLDINSEMKMMTRMEKTGVLRKVCRSTRADAIVMLESLGSQMDISYFSFDRMNTSIKARMTLYGCQPTNAVAYKSVTEIKTNIGSTLPSEHEIAKIAGDAIAEKLIQLVEGKEPTVTDSPTEIDEEVEREKKPNFDFLKGIFSKKN</sequence>
<protein>
    <submittedName>
        <fullName evidence="2">Uncharacterized protein</fullName>
    </submittedName>
</protein>
<name>A0A450TSC0_9GAMM</name>
<keyword evidence="1" id="KW-1133">Transmembrane helix</keyword>
<reference evidence="2" key="1">
    <citation type="submission" date="2019-02" db="EMBL/GenBank/DDBJ databases">
        <authorList>
            <person name="Gruber-Vodicka R. H."/>
            <person name="Seah K. B. B."/>
        </authorList>
    </citation>
    <scope>NUCLEOTIDE SEQUENCE</scope>
    <source>
        <strain evidence="2">BECK_BZ106</strain>
    </source>
</reference>
<keyword evidence="1" id="KW-0812">Transmembrane</keyword>
<organism evidence="2">
    <name type="scientific">Candidatus Kentrum sp. FW</name>
    <dbReference type="NCBI Taxonomy" id="2126338"/>
    <lineage>
        <taxon>Bacteria</taxon>
        <taxon>Pseudomonadati</taxon>
        <taxon>Pseudomonadota</taxon>
        <taxon>Gammaproteobacteria</taxon>
        <taxon>Candidatus Kentrum</taxon>
    </lineage>
</organism>
<feature type="transmembrane region" description="Helical" evidence="1">
    <location>
        <begin position="12"/>
        <end position="32"/>
    </location>
</feature>
<keyword evidence="1" id="KW-0472">Membrane</keyword>
<accession>A0A450TSC0</accession>
<evidence type="ECO:0000313" key="2">
    <source>
        <dbReference type="EMBL" id="VFJ71233.1"/>
    </source>
</evidence>
<proteinExistence type="predicted"/>
<evidence type="ECO:0000256" key="1">
    <source>
        <dbReference type="SAM" id="Phobius"/>
    </source>
</evidence>